<keyword evidence="3" id="KW-1185">Reference proteome</keyword>
<sequence length="118" mass="13035">MSNPTRMIAVLPTNNLEASVKFYELLGFRPKGDDVYADYQMLVDGKGAELHLTKAPEGWLIPNKSPCGVYFYVDNVDELALKVGASALHSPRETPWGTYEFAVSDPDENLVRVGQSLS</sequence>
<reference evidence="2 3" key="1">
    <citation type="journal article" date="2019" name="Int. J. Syst. Evol. Microbiol.">
        <title>The Global Catalogue of Microorganisms (GCM) 10K type strain sequencing project: providing services to taxonomists for standard genome sequencing and annotation.</title>
        <authorList>
            <consortium name="The Broad Institute Genomics Platform"/>
            <consortium name="The Broad Institute Genome Sequencing Center for Infectious Disease"/>
            <person name="Wu L."/>
            <person name="Ma J."/>
        </authorList>
    </citation>
    <scope>NUCLEOTIDE SEQUENCE [LARGE SCALE GENOMIC DNA]</scope>
    <source>
        <strain evidence="2 3">JCM 15115</strain>
    </source>
</reference>
<evidence type="ECO:0000313" key="2">
    <source>
        <dbReference type="EMBL" id="GAA0589491.1"/>
    </source>
</evidence>
<name>A0ABN1FFS0_9HYPH</name>
<dbReference type="EMBL" id="BAAADE010000001">
    <property type="protein sequence ID" value="GAA0589491.1"/>
    <property type="molecule type" value="Genomic_DNA"/>
</dbReference>
<proteinExistence type="predicted"/>
<dbReference type="SUPFAM" id="SSF54593">
    <property type="entry name" value="Glyoxalase/Bleomycin resistance protein/Dihydroxybiphenyl dioxygenase"/>
    <property type="match status" value="1"/>
</dbReference>
<organism evidence="2 3">
    <name type="scientific">Paenochrobactrum glaciei</name>
    <dbReference type="NCBI Taxonomy" id="486407"/>
    <lineage>
        <taxon>Bacteria</taxon>
        <taxon>Pseudomonadati</taxon>
        <taxon>Pseudomonadota</taxon>
        <taxon>Alphaproteobacteria</taxon>
        <taxon>Hyphomicrobiales</taxon>
        <taxon>Brucellaceae</taxon>
        <taxon>Paenochrobactrum</taxon>
    </lineage>
</organism>
<dbReference type="PANTHER" id="PTHR36503:SF3">
    <property type="entry name" value="BLR0126 PROTEIN"/>
    <property type="match status" value="1"/>
</dbReference>
<dbReference type="Proteomes" id="UP001424441">
    <property type="component" value="Unassembled WGS sequence"/>
</dbReference>
<feature type="domain" description="VOC" evidence="1">
    <location>
        <begin position="4"/>
        <end position="116"/>
    </location>
</feature>
<dbReference type="InterPro" id="IPR029068">
    <property type="entry name" value="Glyas_Bleomycin-R_OHBP_Dase"/>
</dbReference>
<dbReference type="InterPro" id="IPR037523">
    <property type="entry name" value="VOC_core"/>
</dbReference>
<evidence type="ECO:0000313" key="3">
    <source>
        <dbReference type="Proteomes" id="UP001424441"/>
    </source>
</evidence>
<dbReference type="InterPro" id="IPR004360">
    <property type="entry name" value="Glyas_Fos-R_dOase_dom"/>
</dbReference>
<evidence type="ECO:0000259" key="1">
    <source>
        <dbReference type="PROSITE" id="PS51819"/>
    </source>
</evidence>
<dbReference type="PANTHER" id="PTHR36503">
    <property type="entry name" value="BLR2520 PROTEIN"/>
    <property type="match status" value="1"/>
</dbReference>
<gene>
    <name evidence="2" type="ORF">GCM10008943_00630</name>
</gene>
<dbReference type="Pfam" id="PF00903">
    <property type="entry name" value="Glyoxalase"/>
    <property type="match status" value="1"/>
</dbReference>
<dbReference type="Gene3D" id="3.10.180.10">
    <property type="entry name" value="2,3-Dihydroxybiphenyl 1,2-Dioxygenase, domain 1"/>
    <property type="match status" value="1"/>
</dbReference>
<protein>
    <submittedName>
        <fullName evidence="2">Glyoxalase</fullName>
    </submittedName>
</protein>
<comment type="caution">
    <text evidence="2">The sequence shown here is derived from an EMBL/GenBank/DDBJ whole genome shotgun (WGS) entry which is preliminary data.</text>
</comment>
<accession>A0ABN1FFS0</accession>
<dbReference type="RefSeq" id="WP_343799933.1">
    <property type="nucleotide sequence ID" value="NZ_BAAADE010000001.1"/>
</dbReference>
<dbReference type="PROSITE" id="PS51819">
    <property type="entry name" value="VOC"/>
    <property type="match status" value="1"/>
</dbReference>